<protein>
    <submittedName>
        <fullName evidence="1">Uncharacterized protein</fullName>
    </submittedName>
</protein>
<organism evidence="1 2">
    <name type="scientific">Marivibrio halodurans</name>
    <dbReference type="NCBI Taxonomy" id="2039722"/>
    <lineage>
        <taxon>Bacteria</taxon>
        <taxon>Pseudomonadati</taxon>
        <taxon>Pseudomonadota</taxon>
        <taxon>Alphaproteobacteria</taxon>
        <taxon>Rhodospirillales</taxon>
        <taxon>Rhodospirillaceae</taxon>
        <taxon>Marivibrio</taxon>
    </lineage>
</organism>
<sequence>MSKAKVPDEGGDGDAPASVGRRISAAEWARAHRDLLQPVTIGFADATSNSLSHIDVVVEGTKKTVVTE</sequence>
<proteinExistence type="predicted"/>
<gene>
    <name evidence="1" type="ORF">KAJ83_14310</name>
</gene>
<evidence type="ECO:0000313" key="2">
    <source>
        <dbReference type="Proteomes" id="UP000672602"/>
    </source>
</evidence>
<name>A0A8J7S7D6_9PROT</name>
<evidence type="ECO:0000313" key="1">
    <source>
        <dbReference type="EMBL" id="MBP5858189.1"/>
    </source>
</evidence>
<accession>A0A8J7S7D6</accession>
<comment type="caution">
    <text evidence="1">The sequence shown here is derived from an EMBL/GenBank/DDBJ whole genome shotgun (WGS) entry which is preliminary data.</text>
</comment>
<dbReference type="RefSeq" id="WP_210682757.1">
    <property type="nucleotide sequence ID" value="NZ_JAGMWN010000006.1"/>
</dbReference>
<dbReference type="AlphaFoldDB" id="A0A8J7S7D6"/>
<keyword evidence="2" id="KW-1185">Reference proteome</keyword>
<dbReference type="EMBL" id="JAGMWN010000006">
    <property type="protein sequence ID" value="MBP5858189.1"/>
    <property type="molecule type" value="Genomic_DNA"/>
</dbReference>
<dbReference type="Proteomes" id="UP000672602">
    <property type="component" value="Unassembled WGS sequence"/>
</dbReference>
<reference evidence="1" key="1">
    <citation type="submission" date="2021-04" db="EMBL/GenBank/DDBJ databases">
        <authorList>
            <person name="Zhang D.-C."/>
        </authorList>
    </citation>
    <scope>NUCLEOTIDE SEQUENCE</scope>
    <source>
        <strain evidence="1">CGMCC 1.15697</strain>
    </source>
</reference>